<name>A0ABP9C5F4_9ACTN</name>
<dbReference type="EMBL" id="BAABKQ010000001">
    <property type="protein sequence ID" value="GAA4805302.1"/>
    <property type="molecule type" value="Genomic_DNA"/>
</dbReference>
<dbReference type="Proteomes" id="UP001500839">
    <property type="component" value="Unassembled WGS sequence"/>
</dbReference>
<evidence type="ECO:0000313" key="1">
    <source>
        <dbReference type="EMBL" id="GAA4805302.1"/>
    </source>
</evidence>
<keyword evidence="2" id="KW-1185">Reference proteome</keyword>
<gene>
    <name evidence="1" type="ORF">GCM10023353_05070</name>
</gene>
<reference evidence="2" key="1">
    <citation type="journal article" date="2019" name="Int. J. Syst. Evol. Microbiol.">
        <title>The Global Catalogue of Microorganisms (GCM) 10K type strain sequencing project: providing services to taxonomists for standard genome sequencing and annotation.</title>
        <authorList>
            <consortium name="The Broad Institute Genomics Platform"/>
            <consortium name="The Broad Institute Genome Sequencing Center for Infectious Disease"/>
            <person name="Wu L."/>
            <person name="Ma J."/>
        </authorList>
    </citation>
    <scope>NUCLEOTIDE SEQUENCE [LARGE SCALE GENOMIC DNA]</scope>
    <source>
        <strain evidence="2">JCM 18542</strain>
    </source>
</reference>
<protein>
    <submittedName>
        <fullName evidence="1">Uncharacterized protein</fullName>
    </submittedName>
</protein>
<accession>A0ABP9C5F4</accession>
<comment type="caution">
    <text evidence="1">The sequence shown here is derived from an EMBL/GenBank/DDBJ whole genome shotgun (WGS) entry which is preliminary data.</text>
</comment>
<evidence type="ECO:0000313" key="2">
    <source>
        <dbReference type="Proteomes" id="UP001500839"/>
    </source>
</evidence>
<sequence length="99" mass="10046">MDAPRCRYGDHGLRSCSRGGGAGWDAEPAGPVCYTASRVLVSRPCGRFSNMFVICVGYGGRGRAAGEVPMHARAVVAGGGTEGAAAQEGAGVSACLERD</sequence>
<organism evidence="1 2">
    <name type="scientific">Tomitella cavernea</name>
    <dbReference type="NCBI Taxonomy" id="1387982"/>
    <lineage>
        <taxon>Bacteria</taxon>
        <taxon>Bacillati</taxon>
        <taxon>Actinomycetota</taxon>
        <taxon>Actinomycetes</taxon>
        <taxon>Mycobacteriales</taxon>
        <taxon>Tomitella</taxon>
    </lineage>
</organism>
<proteinExistence type="predicted"/>